<dbReference type="RefSeq" id="WP_082368467.1">
    <property type="nucleotide sequence ID" value="NZ_BBYR01000048.1"/>
</dbReference>
<dbReference type="AlphaFoldDB" id="A0A0K8P5L4"/>
<feature type="region of interest" description="Disordered" evidence="1">
    <location>
        <begin position="1"/>
        <end position="22"/>
    </location>
</feature>
<dbReference type="Proteomes" id="UP000037660">
    <property type="component" value="Unassembled WGS sequence"/>
</dbReference>
<keyword evidence="4" id="KW-1185">Reference proteome</keyword>
<reference evidence="3 4" key="2">
    <citation type="journal article" date="2016" name="Science">
        <title>A bacterium that degrades and assimilates poly(ethylene terephthalate).</title>
        <authorList>
            <person name="Yoshida S."/>
            <person name="Hiraga K."/>
            <person name="Takehana T."/>
            <person name="Taniguchi I."/>
            <person name="Yamaji H."/>
            <person name="Maeda Y."/>
            <person name="Toyohara K."/>
            <person name="Miyamoto K."/>
            <person name="Kimura Y."/>
            <person name="Oda K."/>
        </authorList>
    </citation>
    <scope>NUCLEOTIDE SEQUENCE [LARGE SCALE GENOMIC DNA]</scope>
    <source>
        <strain evidence="4">NBRC 110686 / TISTR 2288 / 201-F6</strain>
    </source>
</reference>
<dbReference type="PROSITE" id="PS51318">
    <property type="entry name" value="TAT"/>
    <property type="match status" value="1"/>
</dbReference>
<dbReference type="InterPro" id="IPR006311">
    <property type="entry name" value="TAT_signal"/>
</dbReference>
<gene>
    <name evidence="3" type="ORF">ISF6_3355</name>
</gene>
<dbReference type="OrthoDB" id="8909320at2"/>
<accession>A0A0K8P5L4</accession>
<dbReference type="EMBL" id="BBYR01000048">
    <property type="protein sequence ID" value="GAP37500.1"/>
    <property type="molecule type" value="Genomic_DNA"/>
</dbReference>
<name>A0A0K8P5L4_PISS1</name>
<dbReference type="Pfam" id="PF13501">
    <property type="entry name" value="SoxY"/>
    <property type="match status" value="1"/>
</dbReference>
<dbReference type="InterPro" id="IPR038162">
    <property type="entry name" value="SoxY_sf"/>
</dbReference>
<evidence type="ECO:0000256" key="1">
    <source>
        <dbReference type="SAM" id="MobiDB-lite"/>
    </source>
</evidence>
<dbReference type="STRING" id="1547922.ISF6_3355"/>
<dbReference type="InterPro" id="IPR032711">
    <property type="entry name" value="SoxY"/>
</dbReference>
<comment type="caution">
    <text evidence="3">The sequence shown here is derived from an EMBL/GenBank/DDBJ whole genome shotgun (WGS) entry which is preliminary data.</text>
</comment>
<proteinExistence type="predicted"/>
<organism evidence="3 4">
    <name type="scientific">Piscinibacter sakaiensis</name>
    <name type="common">Ideonella sakaiensis</name>
    <dbReference type="NCBI Taxonomy" id="1547922"/>
    <lineage>
        <taxon>Bacteria</taxon>
        <taxon>Pseudomonadati</taxon>
        <taxon>Pseudomonadota</taxon>
        <taxon>Betaproteobacteria</taxon>
        <taxon>Burkholderiales</taxon>
        <taxon>Sphaerotilaceae</taxon>
        <taxon>Piscinibacter</taxon>
    </lineage>
</organism>
<evidence type="ECO:0000313" key="4">
    <source>
        <dbReference type="Proteomes" id="UP000037660"/>
    </source>
</evidence>
<sequence>MKPLPNRSPHRPPEAGASAAPVRQARAAADARRAWLRAGAGLGLQAGLRPLLAPALAAGPLALLARPARADAAALQAAILAWTGGTPPTPGRVRLDIAPLVDNGNAVPMTVQVDSPMTEADHVQAIAVFNEANPQREVIVATLAREAGVAVLATRIRLATSQQLVAVARMGDGRHWSGRADVIVTLAACLEG</sequence>
<evidence type="ECO:0000313" key="3">
    <source>
        <dbReference type="EMBL" id="GAP37500.1"/>
    </source>
</evidence>
<protein>
    <submittedName>
        <fullName evidence="3">Sulfur oxidation protein SoxY</fullName>
    </submittedName>
</protein>
<feature type="domain" description="Ig-like SoxY" evidence="2">
    <location>
        <begin position="86"/>
        <end position="189"/>
    </location>
</feature>
<reference evidence="4" key="1">
    <citation type="submission" date="2015-07" db="EMBL/GenBank/DDBJ databases">
        <title>Discovery of a poly(ethylene terephthalate assimilation.</title>
        <authorList>
            <person name="Yoshida S."/>
            <person name="Hiraga K."/>
            <person name="Takehana T."/>
            <person name="Taniguchi I."/>
            <person name="Yamaji H."/>
            <person name="Maeda Y."/>
            <person name="Toyohara K."/>
            <person name="Miyamoto K."/>
            <person name="Kimura Y."/>
            <person name="Oda K."/>
        </authorList>
    </citation>
    <scope>NUCLEOTIDE SEQUENCE [LARGE SCALE GENOMIC DNA]</scope>
    <source>
        <strain evidence="4">NBRC 110686 / TISTR 2288 / 201-F6</strain>
    </source>
</reference>
<dbReference type="InterPro" id="IPR030997">
    <property type="entry name" value="SoxY_para_1"/>
</dbReference>
<dbReference type="NCBIfam" id="TIGR04487">
    <property type="entry name" value="SoxY_para_1"/>
    <property type="match status" value="1"/>
</dbReference>
<dbReference type="Gene3D" id="2.60.40.2470">
    <property type="entry name" value="SoxY domain"/>
    <property type="match status" value="1"/>
</dbReference>
<evidence type="ECO:0000259" key="2">
    <source>
        <dbReference type="Pfam" id="PF13501"/>
    </source>
</evidence>